<dbReference type="AlphaFoldDB" id="A0A117I8U4"/>
<dbReference type="Pfam" id="PF04264">
    <property type="entry name" value="YceI"/>
    <property type="match status" value="1"/>
</dbReference>
<dbReference type="PANTHER" id="PTHR34406:SF1">
    <property type="entry name" value="PROTEIN YCEI"/>
    <property type="match status" value="1"/>
</dbReference>
<dbReference type="RefSeq" id="WP_062655139.1">
    <property type="nucleotide sequence ID" value="NZ_BCSY01000028.1"/>
</dbReference>
<reference evidence="4" key="2">
    <citation type="submission" date="2016-02" db="EMBL/GenBank/DDBJ databases">
        <title>Draft genome sequence of five rapidly growing Mycobacterium species.</title>
        <authorList>
            <person name="Katahira K."/>
            <person name="Gotou Y."/>
            <person name="Iida K."/>
            <person name="Ogura Y."/>
            <person name="Hayashi T."/>
        </authorList>
    </citation>
    <scope>NUCLEOTIDE SEQUENCE [LARGE SCALE GENOMIC DNA]</scope>
    <source>
        <strain evidence="4">JCM15298</strain>
    </source>
</reference>
<evidence type="ECO:0000256" key="1">
    <source>
        <dbReference type="ARBA" id="ARBA00008812"/>
    </source>
</evidence>
<proteinExistence type="inferred from homology"/>
<dbReference type="STRING" id="228230.RMCC_0748"/>
<keyword evidence="4" id="KW-1185">Reference proteome</keyword>
<dbReference type="Proteomes" id="UP000069443">
    <property type="component" value="Unassembled WGS sequence"/>
</dbReference>
<dbReference type="InterPro" id="IPR036761">
    <property type="entry name" value="TTHA0802/YceI-like_sf"/>
</dbReference>
<gene>
    <name evidence="3" type="ORF">RMCC_0748</name>
</gene>
<dbReference type="InterPro" id="IPR007372">
    <property type="entry name" value="Lipid/polyisoprenoid-bd_YceI"/>
</dbReference>
<dbReference type="Gene3D" id="2.40.128.110">
    <property type="entry name" value="Lipid/polyisoprenoid-binding, YceI-like"/>
    <property type="match status" value="1"/>
</dbReference>
<reference evidence="4" key="1">
    <citation type="journal article" date="2016" name="Genome Announc.">
        <title>Draft Genome Sequences of Five Rapidly Growing Mycobacterium Species, M. thermoresistibile, M. fortuitum subsp. acetamidolyticum, M. canariasense, M. brisbanense, and M. novocastrense.</title>
        <authorList>
            <person name="Katahira K."/>
            <person name="Ogura Y."/>
            <person name="Gotoh Y."/>
            <person name="Hayashi T."/>
        </authorList>
    </citation>
    <scope>NUCLEOTIDE SEQUENCE [LARGE SCALE GENOMIC DNA]</scope>
    <source>
        <strain evidence="4">JCM15298</strain>
    </source>
</reference>
<comment type="caution">
    <text evidence="3">The sequence shown here is derived from an EMBL/GenBank/DDBJ whole genome shotgun (WGS) entry which is preliminary data.</text>
</comment>
<dbReference type="SUPFAM" id="SSF101874">
    <property type="entry name" value="YceI-like"/>
    <property type="match status" value="1"/>
</dbReference>
<evidence type="ECO:0000259" key="2">
    <source>
        <dbReference type="SMART" id="SM00867"/>
    </source>
</evidence>
<evidence type="ECO:0000313" key="3">
    <source>
        <dbReference type="EMBL" id="GAS93782.1"/>
    </source>
</evidence>
<dbReference type="EMBL" id="BCSY01000028">
    <property type="protein sequence ID" value="GAS93782.1"/>
    <property type="molecule type" value="Genomic_DNA"/>
</dbReference>
<comment type="similarity">
    <text evidence="1">Belongs to the UPF0312 family.</text>
</comment>
<dbReference type="SMART" id="SM00867">
    <property type="entry name" value="YceI"/>
    <property type="match status" value="1"/>
</dbReference>
<dbReference type="PANTHER" id="PTHR34406">
    <property type="entry name" value="PROTEIN YCEI"/>
    <property type="match status" value="1"/>
</dbReference>
<dbReference type="OrthoDB" id="9811006at2"/>
<protein>
    <recommendedName>
        <fullName evidence="2">Lipid/polyisoprenoid-binding YceI-like domain-containing protein</fullName>
    </recommendedName>
</protein>
<sequence>MITVANAAITDLHSLSGVWRLDPHATTLRWRTRLLSVPVAKGVMRAKGGRAEVSSAGRASGTFVVDPESITSRIAKRDAHLRSSDYFDAEKYPAITFTSSEVRSVGPGEVQIIGDIEVHGHTSALTATGHIVARDRRATLTATARIGNDVLHMKDMDRFTTEVTVEAHYTFSDSPS</sequence>
<organism evidence="3 4">
    <name type="scientific">Mycolicibacterium canariasense</name>
    <name type="common">Mycobacterium canariasense</name>
    <dbReference type="NCBI Taxonomy" id="228230"/>
    <lineage>
        <taxon>Bacteria</taxon>
        <taxon>Bacillati</taxon>
        <taxon>Actinomycetota</taxon>
        <taxon>Actinomycetes</taxon>
        <taxon>Mycobacteriales</taxon>
        <taxon>Mycobacteriaceae</taxon>
        <taxon>Mycolicibacterium</taxon>
    </lineage>
</organism>
<evidence type="ECO:0000313" key="4">
    <source>
        <dbReference type="Proteomes" id="UP000069443"/>
    </source>
</evidence>
<accession>A0A117I8U4</accession>
<name>A0A117I8U4_MYCCR</name>
<feature type="domain" description="Lipid/polyisoprenoid-binding YceI-like" evidence="2">
    <location>
        <begin position="18"/>
        <end position="172"/>
    </location>
</feature>